<comment type="caution">
    <text evidence="3">The sequence shown here is derived from an EMBL/GenBank/DDBJ whole genome shotgun (WGS) entry which is preliminary data.</text>
</comment>
<dbReference type="Proteomes" id="UP001501697">
    <property type="component" value="Unassembled WGS sequence"/>
</dbReference>
<evidence type="ECO:0008006" key="5">
    <source>
        <dbReference type="Google" id="ProtNLM"/>
    </source>
</evidence>
<dbReference type="CDD" id="cd05829">
    <property type="entry name" value="Sortase_F"/>
    <property type="match status" value="1"/>
</dbReference>
<dbReference type="InterPro" id="IPR005754">
    <property type="entry name" value="Sortase"/>
</dbReference>
<gene>
    <name evidence="3" type="ORF">GCM10022200_25050</name>
</gene>
<dbReference type="PROSITE" id="PS51257">
    <property type="entry name" value="PROKAR_LIPOPROTEIN"/>
    <property type="match status" value="1"/>
</dbReference>
<dbReference type="Pfam" id="PF04203">
    <property type="entry name" value="Sortase"/>
    <property type="match status" value="1"/>
</dbReference>
<protein>
    <recommendedName>
        <fullName evidence="5">Class F sortase</fullName>
    </recommendedName>
</protein>
<keyword evidence="2" id="KW-0732">Signal</keyword>
<evidence type="ECO:0000313" key="4">
    <source>
        <dbReference type="Proteomes" id="UP001501697"/>
    </source>
</evidence>
<evidence type="ECO:0000313" key="3">
    <source>
        <dbReference type="EMBL" id="GAA3640390.1"/>
    </source>
</evidence>
<dbReference type="EMBL" id="BAAAYU010000005">
    <property type="protein sequence ID" value="GAA3640390.1"/>
    <property type="molecule type" value="Genomic_DNA"/>
</dbReference>
<dbReference type="InterPro" id="IPR042001">
    <property type="entry name" value="Sortase_F"/>
</dbReference>
<dbReference type="Gene3D" id="2.40.260.10">
    <property type="entry name" value="Sortase"/>
    <property type="match status" value="1"/>
</dbReference>
<proteinExistence type="predicted"/>
<keyword evidence="1" id="KW-0378">Hydrolase</keyword>
<feature type="chain" id="PRO_5045120727" description="Class F sortase" evidence="2">
    <location>
        <begin position="40"/>
        <end position="218"/>
    </location>
</feature>
<dbReference type="RefSeq" id="WP_344739085.1">
    <property type="nucleotide sequence ID" value="NZ_BAAAYU010000005.1"/>
</dbReference>
<evidence type="ECO:0000256" key="2">
    <source>
        <dbReference type="SAM" id="SignalP"/>
    </source>
</evidence>
<evidence type="ECO:0000256" key="1">
    <source>
        <dbReference type="ARBA" id="ARBA00022801"/>
    </source>
</evidence>
<name>A0ABP7AUL0_9MICO</name>
<organism evidence="3 4">
    <name type="scientific">Microbacterium awajiense</name>
    <dbReference type="NCBI Taxonomy" id="415214"/>
    <lineage>
        <taxon>Bacteria</taxon>
        <taxon>Bacillati</taxon>
        <taxon>Actinomycetota</taxon>
        <taxon>Actinomycetes</taxon>
        <taxon>Micrococcales</taxon>
        <taxon>Microbacteriaceae</taxon>
        <taxon>Microbacterium</taxon>
    </lineage>
</organism>
<keyword evidence="4" id="KW-1185">Reference proteome</keyword>
<sequence length="218" mass="23072">MIRNRARRYDRNRRRLTAVAVPAALITVLTACGSAATVAAPSPTATVPAPAPTAVVDVAVTSSALQPAREAIAPVRLRVDVIDVDMPVVPVGVDPSRQMALPADPATAGWYRYGADARAAEGNTVLAAHVDQPEYPVGPLARLRELSPGASVVVVDDRGTPRQYVVESVVFHEKAQLPVDDIFARAGDHAVVLITCGGPYDWSVGRYRDNVVVVARPA</sequence>
<accession>A0ABP7AUL0</accession>
<dbReference type="InterPro" id="IPR023365">
    <property type="entry name" value="Sortase_dom-sf"/>
</dbReference>
<feature type="signal peptide" evidence="2">
    <location>
        <begin position="1"/>
        <end position="39"/>
    </location>
</feature>
<reference evidence="4" key="1">
    <citation type="journal article" date="2019" name="Int. J. Syst. Evol. Microbiol.">
        <title>The Global Catalogue of Microorganisms (GCM) 10K type strain sequencing project: providing services to taxonomists for standard genome sequencing and annotation.</title>
        <authorList>
            <consortium name="The Broad Institute Genomics Platform"/>
            <consortium name="The Broad Institute Genome Sequencing Center for Infectious Disease"/>
            <person name="Wu L."/>
            <person name="Ma J."/>
        </authorList>
    </citation>
    <scope>NUCLEOTIDE SEQUENCE [LARGE SCALE GENOMIC DNA]</scope>
    <source>
        <strain evidence="4">JCM 16544</strain>
    </source>
</reference>
<dbReference type="SUPFAM" id="SSF63817">
    <property type="entry name" value="Sortase"/>
    <property type="match status" value="1"/>
</dbReference>